<evidence type="ECO:0000256" key="7">
    <source>
        <dbReference type="ARBA" id="ARBA00022840"/>
    </source>
</evidence>
<keyword evidence="11" id="KW-1185">Reference proteome</keyword>
<dbReference type="Gene3D" id="3.30.70.560">
    <property type="entry name" value="7,8-Dihydro-6-hydroxymethylpterin-pyrophosphokinase HPPK"/>
    <property type="match status" value="1"/>
</dbReference>
<sequence length="185" mass="20780">MAIAYLSLGSNVGDSFSYLKQAVHYLTQPEEITVARVSSIYETDPVGLTDQAAFLNMVVEVETNLSAEALLDKCLSVEGKLGRKRVIRWGPRTIDLDILLYNADNMKTESLVIPHPRMHERSFVLIPLLDLNSSIIHPVLNEPIIDIQQSLGDQDGIRLWKTINEGNVSEFLKTKRFHSKAEATF</sequence>
<accession>A0ABV3Q6P0</accession>
<gene>
    <name evidence="10" type="primary">folK</name>
    <name evidence="10" type="ORF">AB1471_13980</name>
</gene>
<dbReference type="EC" id="2.7.6.3" evidence="3"/>
<evidence type="ECO:0000256" key="8">
    <source>
        <dbReference type="ARBA" id="ARBA00022909"/>
    </source>
</evidence>
<dbReference type="PANTHER" id="PTHR43071">
    <property type="entry name" value="2-AMINO-4-HYDROXY-6-HYDROXYMETHYLDIHYDROPTERIDINE PYROPHOSPHOKINASE"/>
    <property type="match status" value="1"/>
</dbReference>
<evidence type="ECO:0000256" key="6">
    <source>
        <dbReference type="ARBA" id="ARBA00022777"/>
    </source>
</evidence>
<evidence type="ECO:0000313" key="11">
    <source>
        <dbReference type="Proteomes" id="UP001556040"/>
    </source>
</evidence>
<proteinExistence type="predicted"/>
<keyword evidence="4 10" id="KW-0808">Transferase</keyword>
<dbReference type="Pfam" id="PF01288">
    <property type="entry name" value="HPPK"/>
    <property type="match status" value="1"/>
</dbReference>
<dbReference type="GO" id="GO:0003848">
    <property type="term" value="F:2-amino-4-hydroxy-6-hydroxymethyldihydropteridine diphosphokinase activity"/>
    <property type="evidence" value="ECO:0007669"/>
    <property type="project" value="UniProtKB-EC"/>
</dbReference>
<evidence type="ECO:0000259" key="9">
    <source>
        <dbReference type="PROSITE" id="PS00794"/>
    </source>
</evidence>
<keyword evidence="7" id="KW-0067">ATP-binding</keyword>
<dbReference type="EMBL" id="JBFMIA010000018">
    <property type="protein sequence ID" value="MEW9502901.1"/>
    <property type="molecule type" value="Genomic_DNA"/>
</dbReference>
<dbReference type="PROSITE" id="PS00794">
    <property type="entry name" value="HPPK"/>
    <property type="match status" value="1"/>
</dbReference>
<dbReference type="NCBIfam" id="TIGR01498">
    <property type="entry name" value="folK"/>
    <property type="match status" value="1"/>
</dbReference>
<dbReference type="RefSeq" id="WP_367780389.1">
    <property type="nucleotide sequence ID" value="NZ_JBFMIA010000018.1"/>
</dbReference>
<evidence type="ECO:0000256" key="3">
    <source>
        <dbReference type="ARBA" id="ARBA00013253"/>
    </source>
</evidence>
<dbReference type="Proteomes" id="UP001556040">
    <property type="component" value="Unassembled WGS sequence"/>
</dbReference>
<evidence type="ECO:0000256" key="2">
    <source>
        <dbReference type="ARBA" id="ARBA00005051"/>
    </source>
</evidence>
<reference evidence="10 11" key="1">
    <citation type="journal article" date="1979" name="Int. J. Syst. Evol. Microbiol.">
        <title>Bacillus globisporus subsp. marinus subsp. nov.</title>
        <authorList>
            <person name="Liu H."/>
        </authorList>
    </citation>
    <scope>NUCLEOTIDE SEQUENCE [LARGE SCALE GENOMIC DNA]</scope>
    <source>
        <strain evidence="10 11">DSM 1297</strain>
    </source>
</reference>
<evidence type="ECO:0000256" key="5">
    <source>
        <dbReference type="ARBA" id="ARBA00022741"/>
    </source>
</evidence>
<protein>
    <recommendedName>
        <fullName evidence="3">2-amino-4-hydroxy-6-hydroxymethyldihydropteridine diphosphokinase</fullName>
        <ecNumber evidence="3">2.7.6.3</ecNumber>
    </recommendedName>
</protein>
<evidence type="ECO:0000313" key="10">
    <source>
        <dbReference type="EMBL" id="MEW9502901.1"/>
    </source>
</evidence>
<keyword evidence="8" id="KW-0289">Folate biosynthesis</keyword>
<organism evidence="10 11">
    <name type="scientific">Jeotgalibacillus marinus</name>
    <dbReference type="NCBI Taxonomy" id="86667"/>
    <lineage>
        <taxon>Bacteria</taxon>
        <taxon>Bacillati</taxon>
        <taxon>Bacillota</taxon>
        <taxon>Bacilli</taxon>
        <taxon>Bacillales</taxon>
        <taxon>Caryophanaceae</taxon>
        <taxon>Jeotgalibacillus</taxon>
    </lineage>
</organism>
<evidence type="ECO:0000256" key="1">
    <source>
        <dbReference type="ARBA" id="ARBA00000198"/>
    </source>
</evidence>
<dbReference type="SUPFAM" id="SSF55083">
    <property type="entry name" value="6-hydroxymethyl-7,8-dihydropterin pyrophosphokinase, HPPK"/>
    <property type="match status" value="1"/>
</dbReference>
<comment type="pathway">
    <text evidence="2">Cofactor biosynthesis; tetrahydrofolate biosynthesis; 2-amino-4-hydroxy-6-hydroxymethyl-7,8-dihydropteridine diphosphate from 7,8-dihydroneopterin triphosphate: step 4/4.</text>
</comment>
<name>A0ABV3Q6P0_9BACL</name>
<comment type="catalytic activity">
    <reaction evidence="1">
        <text>6-hydroxymethyl-7,8-dihydropterin + ATP = (7,8-dihydropterin-6-yl)methyl diphosphate + AMP + H(+)</text>
        <dbReference type="Rhea" id="RHEA:11412"/>
        <dbReference type="ChEBI" id="CHEBI:15378"/>
        <dbReference type="ChEBI" id="CHEBI:30616"/>
        <dbReference type="ChEBI" id="CHEBI:44841"/>
        <dbReference type="ChEBI" id="CHEBI:72950"/>
        <dbReference type="ChEBI" id="CHEBI:456215"/>
        <dbReference type="EC" id="2.7.6.3"/>
    </reaction>
</comment>
<dbReference type="PANTHER" id="PTHR43071:SF1">
    <property type="entry name" value="2-AMINO-4-HYDROXY-6-HYDROXYMETHYLDIHYDROPTERIDINE PYROPHOSPHOKINASE"/>
    <property type="match status" value="1"/>
</dbReference>
<feature type="domain" description="7,8-dihydro-6-hydroxymethylpterin-pyrophosphokinase" evidence="9">
    <location>
        <begin position="88"/>
        <end position="99"/>
    </location>
</feature>
<comment type="caution">
    <text evidence="10">The sequence shown here is derived from an EMBL/GenBank/DDBJ whole genome shotgun (WGS) entry which is preliminary data.</text>
</comment>
<dbReference type="InterPro" id="IPR035907">
    <property type="entry name" value="Hppk_sf"/>
</dbReference>
<keyword evidence="5" id="KW-0547">Nucleotide-binding</keyword>
<keyword evidence="6" id="KW-0418">Kinase</keyword>
<dbReference type="CDD" id="cd00483">
    <property type="entry name" value="HPPK"/>
    <property type="match status" value="1"/>
</dbReference>
<dbReference type="InterPro" id="IPR000550">
    <property type="entry name" value="Hppk"/>
</dbReference>
<evidence type="ECO:0000256" key="4">
    <source>
        <dbReference type="ARBA" id="ARBA00022679"/>
    </source>
</evidence>